<dbReference type="InterPro" id="IPR018704">
    <property type="entry name" value="SecYEG/CpoB_TPR"/>
</dbReference>
<feature type="transmembrane region" description="Helical" evidence="9">
    <location>
        <begin position="22"/>
        <end position="42"/>
    </location>
</feature>
<dbReference type="InterPro" id="IPR026039">
    <property type="entry name" value="YfgM"/>
</dbReference>
<evidence type="ECO:0000256" key="5">
    <source>
        <dbReference type="ARBA" id="ARBA00023136"/>
    </source>
</evidence>
<dbReference type="AlphaFoldDB" id="A0A4R2LD15"/>
<dbReference type="InterPro" id="IPR011990">
    <property type="entry name" value="TPR-like_helical_dom_sf"/>
</dbReference>
<dbReference type="GO" id="GO:0005886">
    <property type="term" value="C:plasma membrane"/>
    <property type="evidence" value="ECO:0007669"/>
    <property type="project" value="UniProtKB-SubCell"/>
</dbReference>
<dbReference type="RefSeq" id="WP_132539815.1">
    <property type="nucleotide sequence ID" value="NZ_SLWY01000005.1"/>
</dbReference>
<dbReference type="GO" id="GO:0044877">
    <property type="term" value="F:protein-containing complex binding"/>
    <property type="evidence" value="ECO:0007669"/>
    <property type="project" value="InterPro"/>
</dbReference>
<organism evidence="11 12">
    <name type="scientific">Plasticicumulans lactativorans</name>
    <dbReference type="NCBI Taxonomy" id="1133106"/>
    <lineage>
        <taxon>Bacteria</taxon>
        <taxon>Pseudomonadati</taxon>
        <taxon>Pseudomonadota</taxon>
        <taxon>Gammaproteobacteria</taxon>
        <taxon>Candidatus Competibacteraceae</taxon>
        <taxon>Plasticicumulans</taxon>
    </lineage>
</organism>
<keyword evidence="2" id="KW-1003">Cell membrane</keyword>
<keyword evidence="3 9" id="KW-0812">Transmembrane</keyword>
<keyword evidence="6" id="KW-0143">Chaperone</keyword>
<evidence type="ECO:0000256" key="6">
    <source>
        <dbReference type="ARBA" id="ARBA00023186"/>
    </source>
</evidence>
<accession>A0A4R2LD15</accession>
<keyword evidence="5 9" id="KW-0472">Membrane</keyword>
<comment type="similarity">
    <text evidence="7">Belongs to the YfgM family.</text>
</comment>
<dbReference type="PANTHER" id="PTHR38035">
    <property type="entry name" value="UPF0070 PROTEIN YFGM"/>
    <property type="match status" value="1"/>
</dbReference>
<evidence type="ECO:0000256" key="8">
    <source>
        <dbReference type="ARBA" id="ARBA00024235"/>
    </source>
</evidence>
<dbReference type="PANTHER" id="PTHR38035:SF1">
    <property type="entry name" value="ANCILLARY SECYEG TRANSLOCON SUBUNIT"/>
    <property type="match status" value="1"/>
</dbReference>
<evidence type="ECO:0000313" key="12">
    <source>
        <dbReference type="Proteomes" id="UP000295765"/>
    </source>
</evidence>
<evidence type="ECO:0000256" key="3">
    <source>
        <dbReference type="ARBA" id="ARBA00022692"/>
    </source>
</evidence>
<evidence type="ECO:0000256" key="1">
    <source>
        <dbReference type="ARBA" id="ARBA00004401"/>
    </source>
</evidence>
<evidence type="ECO:0000256" key="9">
    <source>
        <dbReference type="SAM" id="Phobius"/>
    </source>
</evidence>
<dbReference type="Gene3D" id="1.25.40.10">
    <property type="entry name" value="Tetratricopeptide repeat domain"/>
    <property type="match status" value="1"/>
</dbReference>
<dbReference type="OrthoDB" id="9789675at2"/>
<keyword evidence="12" id="KW-1185">Reference proteome</keyword>
<dbReference type="EMBL" id="SLWY01000005">
    <property type="protein sequence ID" value="TCO82409.1"/>
    <property type="molecule type" value="Genomic_DNA"/>
</dbReference>
<proteinExistence type="inferred from homology"/>
<dbReference type="Pfam" id="PF09976">
    <property type="entry name" value="TPR_21"/>
    <property type="match status" value="1"/>
</dbReference>
<reference evidence="11 12" key="1">
    <citation type="submission" date="2019-03" db="EMBL/GenBank/DDBJ databases">
        <title>Genomic Encyclopedia of Type Strains, Phase IV (KMG-IV): sequencing the most valuable type-strain genomes for metagenomic binning, comparative biology and taxonomic classification.</title>
        <authorList>
            <person name="Goeker M."/>
        </authorList>
    </citation>
    <scope>NUCLEOTIDE SEQUENCE [LARGE SCALE GENOMIC DNA]</scope>
    <source>
        <strain evidence="11 12">DSM 25287</strain>
    </source>
</reference>
<sequence length="209" mass="22082">MDDFVTEEQRVEALHAWWRRNGAAAILVVLFALAGLLGWQYWQQRQRGAAQQASLQYDGVLAALGAGDAAQVRERGQLLRNAHPDSTYSVLAALAMARAASDAGDVAAALEQLGWVAAHAGTPELREVAHLRAARLLLGAGKLDEALAELGRSMSAGFAAEREELRGDIAFARGDMATARSAYTAAVAAAGPAATLIQLKLDNLPAVEK</sequence>
<name>A0A4R2LD15_9GAMM</name>
<comment type="caution">
    <text evidence="11">The sequence shown here is derived from an EMBL/GenBank/DDBJ whole genome shotgun (WGS) entry which is preliminary data.</text>
</comment>
<evidence type="ECO:0000259" key="10">
    <source>
        <dbReference type="Pfam" id="PF09976"/>
    </source>
</evidence>
<evidence type="ECO:0000256" key="7">
    <source>
        <dbReference type="ARBA" id="ARBA00024197"/>
    </source>
</evidence>
<gene>
    <name evidence="11" type="ORF">EV699_105200</name>
</gene>
<evidence type="ECO:0000256" key="4">
    <source>
        <dbReference type="ARBA" id="ARBA00022989"/>
    </source>
</evidence>
<comment type="subcellular location">
    <subcellularLocation>
        <location evidence="1">Cell membrane</location>
        <topology evidence="1">Single-pass type II membrane protein</topology>
    </subcellularLocation>
</comment>
<evidence type="ECO:0000313" key="11">
    <source>
        <dbReference type="EMBL" id="TCO82409.1"/>
    </source>
</evidence>
<dbReference type="PIRSF" id="PIRSF006170">
    <property type="entry name" value="YfgM"/>
    <property type="match status" value="1"/>
</dbReference>
<dbReference type="Proteomes" id="UP000295765">
    <property type="component" value="Unassembled WGS sequence"/>
</dbReference>
<protein>
    <recommendedName>
        <fullName evidence="8">Ancillary SecYEG translocon subunit</fullName>
    </recommendedName>
</protein>
<feature type="domain" description="Ancillary SecYEG translocon subunit/Cell division coordinator CpoB TPR" evidence="10">
    <location>
        <begin position="16"/>
        <end position="205"/>
    </location>
</feature>
<evidence type="ECO:0000256" key="2">
    <source>
        <dbReference type="ARBA" id="ARBA00022475"/>
    </source>
</evidence>
<keyword evidence="4 9" id="KW-1133">Transmembrane helix</keyword>